<protein>
    <recommendedName>
        <fullName evidence="3">LAGLIDADG homing endonuclease</fullName>
    </recommendedName>
</protein>
<accession>A0AAW9QLX4</accession>
<evidence type="ECO:0008006" key="3">
    <source>
        <dbReference type="Google" id="ProtNLM"/>
    </source>
</evidence>
<evidence type="ECO:0000313" key="2">
    <source>
        <dbReference type="Proteomes" id="UP001328733"/>
    </source>
</evidence>
<dbReference type="RefSeq" id="WP_332866280.1">
    <property type="nucleotide sequence ID" value="NZ_JBAFSM010000035.1"/>
</dbReference>
<gene>
    <name evidence="1" type="ORF">V0288_16845</name>
</gene>
<keyword evidence="2" id="KW-1185">Reference proteome</keyword>
<dbReference type="EMBL" id="JBAFSM010000035">
    <property type="protein sequence ID" value="MEG3438797.1"/>
    <property type="molecule type" value="Genomic_DNA"/>
</dbReference>
<sequence length="137" mass="16102">MPNKRSRRKKYHFLCPHCQRRLWRNGSPKYYIFHAGKSEIQQGFNLTAKKAGFLVNQNFTQLDRDIWLEEFFCELDGRIWLYISQKEEKIATRLAVAEDWTRSTKTINPDGSNGTISEFTNKISKGCHIALLNQFKS</sequence>
<organism evidence="1 2">
    <name type="scientific">Pannus brasiliensis CCIBt3594</name>
    <dbReference type="NCBI Taxonomy" id="1427578"/>
    <lineage>
        <taxon>Bacteria</taxon>
        <taxon>Bacillati</taxon>
        <taxon>Cyanobacteriota</taxon>
        <taxon>Cyanophyceae</taxon>
        <taxon>Oscillatoriophycideae</taxon>
        <taxon>Chroococcales</taxon>
        <taxon>Microcystaceae</taxon>
        <taxon>Pannus</taxon>
    </lineage>
</organism>
<evidence type="ECO:0000313" key="1">
    <source>
        <dbReference type="EMBL" id="MEG3438797.1"/>
    </source>
</evidence>
<name>A0AAW9QLX4_9CHRO</name>
<dbReference type="Proteomes" id="UP001328733">
    <property type="component" value="Unassembled WGS sequence"/>
</dbReference>
<dbReference type="AlphaFoldDB" id="A0AAW9QLX4"/>
<reference evidence="1 2" key="1">
    <citation type="submission" date="2024-01" db="EMBL/GenBank/DDBJ databases">
        <title>Genomic insights into the taxonomy and metabolism of the cyanobacterium Pannus brasiliensis CCIBt3594.</title>
        <authorList>
            <person name="Machado M."/>
            <person name="Botero N.B."/>
            <person name="Andreote A.P.D."/>
            <person name="Feitosa A.M.T."/>
            <person name="Popin R."/>
            <person name="Sivonen K."/>
            <person name="Fiore M.F."/>
        </authorList>
    </citation>
    <scope>NUCLEOTIDE SEQUENCE [LARGE SCALE GENOMIC DNA]</scope>
    <source>
        <strain evidence="1 2">CCIBt3594</strain>
    </source>
</reference>
<proteinExistence type="predicted"/>
<comment type="caution">
    <text evidence="1">The sequence shown here is derived from an EMBL/GenBank/DDBJ whole genome shotgun (WGS) entry which is preliminary data.</text>
</comment>